<dbReference type="EMBL" id="KV020691">
    <property type="protein sequence ID" value="KZV14410.1"/>
    <property type="molecule type" value="Genomic_DNA"/>
</dbReference>
<organism evidence="1 2">
    <name type="scientific">Dorcoceras hygrometricum</name>
    <dbReference type="NCBI Taxonomy" id="472368"/>
    <lineage>
        <taxon>Eukaryota</taxon>
        <taxon>Viridiplantae</taxon>
        <taxon>Streptophyta</taxon>
        <taxon>Embryophyta</taxon>
        <taxon>Tracheophyta</taxon>
        <taxon>Spermatophyta</taxon>
        <taxon>Magnoliopsida</taxon>
        <taxon>eudicotyledons</taxon>
        <taxon>Gunneridae</taxon>
        <taxon>Pentapetalae</taxon>
        <taxon>asterids</taxon>
        <taxon>lamiids</taxon>
        <taxon>Lamiales</taxon>
        <taxon>Gesneriaceae</taxon>
        <taxon>Didymocarpoideae</taxon>
        <taxon>Trichosporeae</taxon>
        <taxon>Loxocarpinae</taxon>
        <taxon>Dorcoceras</taxon>
    </lineage>
</organism>
<reference evidence="1 2" key="1">
    <citation type="journal article" date="2015" name="Proc. Natl. Acad. Sci. U.S.A.">
        <title>The resurrection genome of Boea hygrometrica: A blueprint for survival of dehydration.</title>
        <authorList>
            <person name="Xiao L."/>
            <person name="Yang G."/>
            <person name="Zhang L."/>
            <person name="Yang X."/>
            <person name="Zhao S."/>
            <person name="Ji Z."/>
            <person name="Zhou Q."/>
            <person name="Hu M."/>
            <person name="Wang Y."/>
            <person name="Chen M."/>
            <person name="Xu Y."/>
            <person name="Jin H."/>
            <person name="Xiao X."/>
            <person name="Hu G."/>
            <person name="Bao F."/>
            <person name="Hu Y."/>
            <person name="Wan P."/>
            <person name="Li L."/>
            <person name="Deng X."/>
            <person name="Kuang T."/>
            <person name="Xiang C."/>
            <person name="Zhu J.K."/>
            <person name="Oliver M.J."/>
            <person name="He Y."/>
        </authorList>
    </citation>
    <scope>NUCLEOTIDE SEQUENCE [LARGE SCALE GENOMIC DNA]</scope>
    <source>
        <strain evidence="2">cv. XS01</strain>
    </source>
</reference>
<name>A0A2Z7A685_9LAMI</name>
<keyword evidence="2" id="KW-1185">Reference proteome</keyword>
<gene>
    <name evidence="1" type="ORF">F511_43399</name>
</gene>
<accession>A0A2Z7A685</accession>
<dbReference type="Proteomes" id="UP000250235">
    <property type="component" value="Unassembled WGS sequence"/>
</dbReference>
<protein>
    <submittedName>
        <fullName evidence="1">Uncharacterized protein</fullName>
    </submittedName>
</protein>
<evidence type="ECO:0000313" key="1">
    <source>
        <dbReference type="EMBL" id="KZV14410.1"/>
    </source>
</evidence>
<sequence>MRLQEEIKEVEEEAEEKIKRVQEEAESSWEKRKEDFLKSDEFDRLCATRALSIFQKGFDGCLAQIRDNGY</sequence>
<dbReference type="AlphaFoldDB" id="A0A2Z7A685"/>
<evidence type="ECO:0000313" key="2">
    <source>
        <dbReference type="Proteomes" id="UP000250235"/>
    </source>
</evidence>
<dbReference type="OrthoDB" id="1750920at2759"/>
<proteinExistence type="predicted"/>